<keyword evidence="1 5" id="KW-0597">Phosphoprotein</keyword>
<evidence type="ECO:0000256" key="5">
    <source>
        <dbReference type="PROSITE-ProRule" id="PRU00169"/>
    </source>
</evidence>
<feature type="domain" description="Response regulatory" evidence="7">
    <location>
        <begin position="3"/>
        <end position="119"/>
    </location>
</feature>
<dbReference type="Gene3D" id="3.40.50.2300">
    <property type="match status" value="1"/>
</dbReference>
<evidence type="ECO:0000256" key="2">
    <source>
        <dbReference type="ARBA" id="ARBA00023015"/>
    </source>
</evidence>
<dbReference type="EMBL" id="PDUD01000033">
    <property type="protein sequence ID" value="PHN03200.1"/>
    <property type="molecule type" value="Genomic_DNA"/>
</dbReference>
<feature type="domain" description="HTH luxR-type" evidence="6">
    <location>
        <begin position="145"/>
        <end position="210"/>
    </location>
</feature>
<keyword evidence="2" id="KW-0805">Transcription regulation</keyword>
<accession>A0A2D0N475</accession>
<dbReference type="GO" id="GO:0003677">
    <property type="term" value="F:DNA binding"/>
    <property type="evidence" value="ECO:0007669"/>
    <property type="project" value="UniProtKB-KW"/>
</dbReference>
<evidence type="ECO:0000256" key="4">
    <source>
        <dbReference type="ARBA" id="ARBA00023163"/>
    </source>
</evidence>
<dbReference type="PANTHER" id="PTHR43214">
    <property type="entry name" value="TWO-COMPONENT RESPONSE REGULATOR"/>
    <property type="match status" value="1"/>
</dbReference>
<dbReference type="InterPro" id="IPR039420">
    <property type="entry name" value="WalR-like"/>
</dbReference>
<feature type="modified residue" description="4-aspartylphosphate" evidence="5">
    <location>
        <position position="54"/>
    </location>
</feature>
<dbReference type="RefSeq" id="WP_099153328.1">
    <property type="nucleotide sequence ID" value="NZ_PDUD01000033.1"/>
</dbReference>
<dbReference type="InterPro" id="IPR016032">
    <property type="entry name" value="Sig_transdc_resp-reg_C-effctor"/>
</dbReference>
<dbReference type="GO" id="GO:0000160">
    <property type="term" value="P:phosphorelay signal transduction system"/>
    <property type="evidence" value="ECO:0007669"/>
    <property type="project" value="InterPro"/>
</dbReference>
<dbReference type="SMART" id="SM00421">
    <property type="entry name" value="HTH_LUXR"/>
    <property type="match status" value="1"/>
</dbReference>
<evidence type="ECO:0000259" key="6">
    <source>
        <dbReference type="PROSITE" id="PS50043"/>
    </source>
</evidence>
<evidence type="ECO:0000256" key="1">
    <source>
        <dbReference type="ARBA" id="ARBA00022553"/>
    </source>
</evidence>
<dbReference type="InterPro" id="IPR058245">
    <property type="entry name" value="NreC/VraR/RcsB-like_REC"/>
</dbReference>
<evidence type="ECO:0000313" key="9">
    <source>
        <dbReference type="Proteomes" id="UP000223913"/>
    </source>
</evidence>
<dbReference type="InterPro" id="IPR000792">
    <property type="entry name" value="Tscrpt_reg_LuxR_C"/>
</dbReference>
<dbReference type="PANTHER" id="PTHR43214:SF41">
    <property type="entry name" value="NITRATE_NITRITE RESPONSE REGULATOR PROTEIN NARP"/>
    <property type="match status" value="1"/>
</dbReference>
<dbReference type="PRINTS" id="PR00038">
    <property type="entry name" value="HTHLUXR"/>
</dbReference>
<dbReference type="SMART" id="SM00448">
    <property type="entry name" value="REC"/>
    <property type="match status" value="1"/>
</dbReference>
<organism evidence="8 9">
    <name type="scientific">Flavilitoribacter nigricans (strain ATCC 23147 / DSM 23189 / NBRC 102662 / NCIMB 1420 / SS-2)</name>
    <name type="common">Lewinella nigricans</name>
    <dbReference type="NCBI Taxonomy" id="1122177"/>
    <lineage>
        <taxon>Bacteria</taxon>
        <taxon>Pseudomonadati</taxon>
        <taxon>Bacteroidota</taxon>
        <taxon>Saprospiria</taxon>
        <taxon>Saprospirales</taxon>
        <taxon>Lewinellaceae</taxon>
        <taxon>Flavilitoribacter</taxon>
    </lineage>
</organism>
<keyword evidence="9" id="KW-1185">Reference proteome</keyword>
<evidence type="ECO:0000256" key="3">
    <source>
        <dbReference type="ARBA" id="ARBA00023125"/>
    </source>
</evidence>
<dbReference type="PROSITE" id="PS50043">
    <property type="entry name" value="HTH_LUXR_2"/>
    <property type="match status" value="1"/>
</dbReference>
<dbReference type="OrthoDB" id="9797341at2"/>
<dbReference type="GO" id="GO:0006355">
    <property type="term" value="P:regulation of DNA-templated transcription"/>
    <property type="evidence" value="ECO:0007669"/>
    <property type="project" value="InterPro"/>
</dbReference>
<dbReference type="AlphaFoldDB" id="A0A2D0N475"/>
<comment type="caution">
    <text evidence="8">The sequence shown here is derived from an EMBL/GenBank/DDBJ whole genome shotgun (WGS) entry which is preliminary data.</text>
</comment>
<name>A0A2D0N475_FLAN2</name>
<dbReference type="InterPro" id="IPR011006">
    <property type="entry name" value="CheY-like_superfamily"/>
</dbReference>
<reference evidence="8 9" key="1">
    <citation type="submission" date="2017-10" db="EMBL/GenBank/DDBJ databases">
        <title>The draft genome sequence of Lewinella nigricans NBRC 102662.</title>
        <authorList>
            <person name="Wang K."/>
        </authorList>
    </citation>
    <scope>NUCLEOTIDE SEQUENCE [LARGE SCALE GENOMIC DNA]</scope>
    <source>
        <strain evidence="8 9">NBRC 102662</strain>
    </source>
</reference>
<dbReference type="Proteomes" id="UP000223913">
    <property type="component" value="Unassembled WGS sequence"/>
</dbReference>
<dbReference type="PROSITE" id="PS50110">
    <property type="entry name" value="RESPONSE_REGULATORY"/>
    <property type="match status" value="1"/>
</dbReference>
<evidence type="ECO:0000259" key="7">
    <source>
        <dbReference type="PROSITE" id="PS50110"/>
    </source>
</evidence>
<keyword evidence="3 8" id="KW-0238">DNA-binding</keyword>
<keyword evidence="4" id="KW-0804">Transcription</keyword>
<dbReference type="CDD" id="cd17535">
    <property type="entry name" value="REC_NarL-like"/>
    <property type="match status" value="1"/>
</dbReference>
<proteinExistence type="predicted"/>
<dbReference type="Pfam" id="PF00196">
    <property type="entry name" value="GerE"/>
    <property type="match status" value="1"/>
</dbReference>
<evidence type="ECO:0000313" key="8">
    <source>
        <dbReference type="EMBL" id="PHN03200.1"/>
    </source>
</evidence>
<gene>
    <name evidence="8" type="ORF">CRP01_27795</name>
</gene>
<dbReference type="CDD" id="cd06170">
    <property type="entry name" value="LuxR_C_like"/>
    <property type="match status" value="1"/>
</dbReference>
<dbReference type="SUPFAM" id="SSF46894">
    <property type="entry name" value="C-terminal effector domain of the bipartite response regulators"/>
    <property type="match status" value="1"/>
</dbReference>
<sequence length="214" mass="23966">MANILLVDDHQIIIDGLRGLLEGEAEIGTLYEANSGESTLSVVREHPVDLILLDINLPDKSGFDICQELKKQEDSPRIIALTMYSNTGYINKMINAGVDGYLLKNTGQEELLEAVRTVMGGDRYFSKEVMEALLAGKLAPKKPKTSDFIQKLTRREKEVLKLIVEEYTTDEIADKLFISPTTVTTHRKTLLRKLNAKNVAGLVKKAFEFNLLKD</sequence>
<dbReference type="Pfam" id="PF00072">
    <property type="entry name" value="Response_reg"/>
    <property type="match status" value="1"/>
</dbReference>
<protein>
    <submittedName>
        <fullName evidence="8">DNA-binding response regulator</fullName>
    </submittedName>
</protein>
<dbReference type="InterPro" id="IPR001789">
    <property type="entry name" value="Sig_transdc_resp-reg_receiver"/>
</dbReference>
<dbReference type="SUPFAM" id="SSF52172">
    <property type="entry name" value="CheY-like"/>
    <property type="match status" value="1"/>
</dbReference>